<keyword evidence="6" id="KW-1185">Reference proteome</keyword>
<evidence type="ECO:0000256" key="3">
    <source>
        <dbReference type="PIRSR" id="PIRSR605511-2"/>
    </source>
</evidence>
<evidence type="ECO:0000313" key="5">
    <source>
        <dbReference type="EMBL" id="RAI58018.1"/>
    </source>
</evidence>
<name>A0A327MCW1_9PROT</name>
<dbReference type="EMBL" id="QLIX01000012">
    <property type="protein sequence ID" value="RAI58018.1"/>
    <property type="molecule type" value="Genomic_DNA"/>
</dbReference>
<feature type="active site" description="Proton donor/acceptor" evidence="2">
    <location>
        <position position="274"/>
    </location>
</feature>
<feature type="binding site" evidence="3">
    <location>
        <position position="80"/>
    </location>
    <ligand>
        <name>a divalent metal cation</name>
        <dbReference type="ChEBI" id="CHEBI:60240"/>
    </ligand>
</feature>
<evidence type="ECO:0000259" key="4">
    <source>
        <dbReference type="Pfam" id="PF08450"/>
    </source>
</evidence>
<dbReference type="PROSITE" id="PS51318">
    <property type="entry name" value="TAT"/>
    <property type="match status" value="1"/>
</dbReference>
<dbReference type="InterPro" id="IPR005511">
    <property type="entry name" value="SMP-30"/>
</dbReference>
<keyword evidence="3" id="KW-0479">Metal-binding</keyword>
<dbReference type="PRINTS" id="PR01790">
    <property type="entry name" value="SMP30FAMILY"/>
</dbReference>
<sequence>MHPTSRRGLLAAAGAVAAAPVAARPLRPEGPHPPRVAAAWEPTERYPDPRVQVLDPSFVRYRLFNAAVERLWTGNSRWNEGPVWFGDARCVIWSDIPNDRMLRWSETTGRVDEFRKPSGHSNGNTRDRQGRLVTCEHAGRRVSRTEWDGRVVTLCDSYQGKRLNSPNDVVVKSDGSIWFTDPPFGILGEYEGDRATPELPTNVYRIDGQSGAVTVVAGDVNRPNGIAFSPDESKLYIAENGVMPRVIRVFDVVDGTRLANGRAFFTCEPTDTPDGFRVDADGNLWCGWGMGEGLDGVRVLNPAGKPIGFISLPERCPNLCFGGAKRNRLFMVTGRALYGLYVGVSGAA</sequence>
<dbReference type="GO" id="GO:0046872">
    <property type="term" value="F:metal ion binding"/>
    <property type="evidence" value="ECO:0007669"/>
    <property type="project" value="UniProtKB-KW"/>
</dbReference>
<dbReference type="PANTHER" id="PTHR47572:SF4">
    <property type="entry name" value="LACTONASE DRP35"/>
    <property type="match status" value="1"/>
</dbReference>
<dbReference type="InterPro" id="IPR011042">
    <property type="entry name" value="6-blade_b-propeller_TolB-like"/>
</dbReference>
<evidence type="ECO:0000256" key="1">
    <source>
        <dbReference type="ARBA" id="ARBA00022801"/>
    </source>
</evidence>
<dbReference type="Gene3D" id="2.120.10.30">
    <property type="entry name" value="TolB, C-terminal domain"/>
    <property type="match status" value="1"/>
</dbReference>
<feature type="domain" description="SMP-30/Gluconolactonase/LRE-like region" evidence="4">
    <location>
        <begin position="78"/>
        <end position="334"/>
    </location>
</feature>
<accession>A0A327MCW1</accession>
<gene>
    <name evidence="5" type="ORF">DOO78_16170</name>
</gene>
<feature type="binding site" evidence="3">
    <location>
        <position position="224"/>
    </location>
    <ligand>
        <name>a divalent metal cation</name>
        <dbReference type="ChEBI" id="CHEBI:60240"/>
    </ligand>
</feature>
<dbReference type="InterPro" id="IPR013658">
    <property type="entry name" value="SGL"/>
</dbReference>
<evidence type="ECO:0000256" key="2">
    <source>
        <dbReference type="PIRSR" id="PIRSR605511-1"/>
    </source>
</evidence>
<feature type="binding site" evidence="3">
    <location>
        <position position="274"/>
    </location>
    <ligand>
        <name>a divalent metal cation</name>
        <dbReference type="ChEBI" id="CHEBI:60240"/>
    </ligand>
</feature>
<evidence type="ECO:0000313" key="6">
    <source>
        <dbReference type="Proteomes" id="UP000249065"/>
    </source>
</evidence>
<dbReference type="InterPro" id="IPR051262">
    <property type="entry name" value="SMP-30/CGR1_Lactonase"/>
</dbReference>
<dbReference type="AlphaFoldDB" id="A0A327MCW1"/>
<protein>
    <submittedName>
        <fullName evidence="5">SMP-30/gluconolactonase/LRE family protein</fullName>
    </submittedName>
</protein>
<dbReference type="InterPro" id="IPR006311">
    <property type="entry name" value="TAT_signal"/>
</dbReference>
<feature type="binding site" evidence="3">
    <location>
        <position position="167"/>
    </location>
    <ligand>
        <name>substrate</name>
    </ligand>
</feature>
<proteinExistence type="predicted"/>
<dbReference type="RefSeq" id="WP_111470900.1">
    <property type="nucleotide sequence ID" value="NZ_QLIX01000012.1"/>
</dbReference>
<organism evidence="5 6">
    <name type="scientific">Roseicella frigidaeris</name>
    <dbReference type="NCBI Taxonomy" id="2230885"/>
    <lineage>
        <taxon>Bacteria</taxon>
        <taxon>Pseudomonadati</taxon>
        <taxon>Pseudomonadota</taxon>
        <taxon>Alphaproteobacteria</taxon>
        <taxon>Acetobacterales</taxon>
        <taxon>Roseomonadaceae</taxon>
        <taxon>Roseicella</taxon>
    </lineage>
</organism>
<comment type="cofactor">
    <cofactor evidence="3">
        <name>Zn(2+)</name>
        <dbReference type="ChEBI" id="CHEBI:29105"/>
    </cofactor>
    <text evidence="3">Binds 1 divalent metal cation per subunit.</text>
</comment>
<dbReference type="OrthoDB" id="241638at2"/>
<dbReference type="Proteomes" id="UP000249065">
    <property type="component" value="Unassembled WGS sequence"/>
</dbReference>
<dbReference type="GO" id="GO:0016787">
    <property type="term" value="F:hydrolase activity"/>
    <property type="evidence" value="ECO:0007669"/>
    <property type="project" value="UniProtKB-KW"/>
</dbReference>
<reference evidence="6" key="1">
    <citation type="submission" date="2018-06" db="EMBL/GenBank/DDBJ databases">
        <authorList>
            <person name="Khan S.A."/>
        </authorList>
    </citation>
    <scope>NUCLEOTIDE SEQUENCE [LARGE SCALE GENOMIC DNA]</scope>
    <source>
        <strain evidence="6">DB-1506</strain>
    </source>
</reference>
<dbReference type="PANTHER" id="PTHR47572">
    <property type="entry name" value="LIPOPROTEIN-RELATED"/>
    <property type="match status" value="1"/>
</dbReference>
<comment type="caution">
    <text evidence="5">The sequence shown here is derived from an EMBL/GenBank/DDBJ whole genome shotgun (WGS) entry which is preliminary data.</text>
</comment>
<keyword evidence="3" id="KW-0862">Zinc</keyword>
<keyword evidence="1" id="KW-0378">Hydrolase</keyword>
<dbReference type="SUPFAM" id="SSF63829">
    <property type="entry name" value="Calcium-dependent phosphotriesterase"/>
    <property type="match status" value="1"/>
</dbReference>
<dbReference type="Pfam" id="PF08450">
    <property type="entry name" value="SGL"/>
    <property type="match status" value="1"/>
</dbReference>